<organism evidence="2 3">
    <name type="scientific">Paenibacillus larvae subsp. pulvifaciens</name>
    <dbReference type="NCBI Taxonomy" id="1477"/>
    <lineage>
        <taxon>Bacteria</taxon>
        <taxon>Bacillati</taxon>
        <taxon>Bacillota</taxon>
        <taxon>Bacilli</taxon>
        <taxon>Bacillales</taxon>
        <taxon>Paenibacillaceae</taxon>
        <taxon>Paenibacillus</taxon>
    </lineage>
</organism>
<accession>A0A1V0US88</accession>
<evidence type="ECO:0000313" key="3">
    <source>
        <dbReference type="Proteomes" id="UP000192727"/>
    </source>
</evidence>
<dbReference type="Proteomes" id="UP000192727">
    <property type="component" value="Chromosome"/>
</dbReference>
<protein>
    <submittedName>
        <fullName evidence="2">Uncharacterized protein</fullName>
    </submittedName>
</protein>
<evidence type="ECO:0000313" key="2">
    <source>
        <dbReference type="EMBL" id="ARF67967.1"/>
    </source>
</evidence>
<feature type="transmembrane region" description="Helical" evidence="1">
    <location>
        <begin position="6"/>
        <end position="29"/>
    </location>
</feature>
<evidence type="ECO:0000256" key="1">
    <source>
        <dbReference type="SAM" id="Phobius"/>
    </source>
</evidence>
<proteinExistence type="predicted"/>
<name>A0A1V0US88_9BACL</name>
<dbReference type="EMBL" id="CP020557">
    <property type="protein sequence ID" value="ARF67967.1"/>
    <property type="molecule type" value="Genomic_DNA"/>
</dbReference>
<dbReference type="AlphaFoldDB" id="A0A1V0US88"/>
<keyword evidence="1" id="KW-1133">Transmembrane helix</keyword>
<keyword evidence="1" id="KW-0812">Transmembrane</keyword>
<gene>
    <name evidence="2" type="ORF">B7C51_09200</name>
</gene>
<sequence length="78" mass="9214">MLYLFLKFVFLYTICTLVYFLFKVSYYSIGKRYIKKTSKDSLVNWALKVFIKNGTKLDQSDYFTVGAFVFLIIALKLI</sequence>
<reference evidence="2 3" key="1">
    <citation type="submission" date="2017-03" db="EMBL/GenBank/DDBJ databases">
        <title>Paenibacillus larvae genome sequencing.</title>
        <authorList>
            <person name="Dingman D.W."/>
        </authorList>
    </citation>
    <scope>NUCLEOTIDE SEQUENCE [LARGE SCALE GENOMIC DNA]</scope>
    <source>
        <strain evidence="2 3">SAG 10367</strain>
    </source>
</reference>
<keyword evidence="1" id="KW-0472">Membrane</keyword>